<dbReference type="EMBL" id="CM037615">
    <property type="protein sequence ID" value="KAH8013673.1"/>
    <property type="molecule type" value="Genomic_DNA"/>
</dbReference>
<gene>
    <name evidence="1" type="ORF">K3G42_021194</name>
</gene>
<comment type="caution">
    <text evidence="1">The sequence shown here is derived from an EMBL/GenBank/DDBJ whole genome shotgun (WGS) entry which is preliminary data.</text>
</comment>
<dbReference type="Proteomes" id="UP000827872">
    <property type="component" value="Linkage Group LG02"/>
</dbReference>
<organism evidence="1 2">
    <name type="scientific">Sphaerodactylus townsendi</name>
    <dbReference type="NCBI Taxonomy" id="933632"/>
    <lineage>
        <taxon>Eukaryota</taxon>
        <taxon>Metazoa</taxon>
        <taxon>Chordata</taxon>
        <taxon>Craniata</taxon>
        <taxon>Vertebrata</taxon>
        <taxon>Euteleostomi</taxon>
        <taxon>Lepidosauria</taxon>
        <taxon>Squamata</taxon>
        <taxon>Bifurcata</taxon>
        <taxon>Gekkota</taxon>
        <taxon>Sphaerodactylidae</taxon>
        <taxon>Sphaerodactylus</taxon>
    </lineage>
</organism>
<evidence type="ECO:0000313" key="2">
    <source>
        <dbReference type="Proteomes" id="UP000827872"/>
    </source>
</evidence>
<sequence length="203" mass="22837">MLLKLASMATLMHSLPFVTGQHKFASLMSALMMIWSLCQGCPLIPGPTCSEELPNTIYIIKSLKKSLRDLHVIFEYEGYGGRLSRGPICILGNSGNSDQSMDLDSMETRLCQYAQCLQHFINNTQEIRGLPSSITRAVMICQNFLQRLESAIKKMKPEPSALCTSPCTVTWSFAELTWEEIIKGPRLVQELLTYLEHIQFPCS</sequence>
<reference evidence="1" key="1">
    <citation type="submission" date="2021-08" db="EMBL/GenBank/DDBJ databases">
        <title>The first chromosome-level gecko genome reveals the dynamic sex chromosomes of Neotropical dwarf geckos (Sphaerodactylidae: Sphaerodactylus).</title>
        <authorList>
            <person name="Pinto B.J."/>
            <person name="Keating S.E."/>
            <person name="Gamble T."/>
        </authorList>
    </citation>
    <scope>NUCLEOTIDE SEQUENCE</scope>
    <source>
        <strain evidence="1">TG3544</strain>
    </source>
</reference>
<proteinExistence type="predicted"/>
<accession>A0ACB8G2N6</accession>
<protein>
    <submittedName>
        <fullName evidence="1">Uncharacterized protein</fullName>
    </submittedName>
</protein>
<evidence type="ECO:0000313" key="1">
    <source>
        <dbReference type="EMBL" id="KAH8013673.1"/>
    </source>
</evidence>
<keyword evidence="2" id="KW-1185">Reference proteome</keyword>
<name>A0ACB8G2N6_9SAUR</name>